<gene>
    <name evidence="5" type="ORF">EVG20_g8467</name>
</gene>
<dbReference type="STRING" id="205917.A0A4Y9Y559"/>
<dbReference type="InterPro" id="IPR031350">
    <property type="entry name" value="Goodbye_dom"/>
</dbReference>
<proteinExistence type="predicted"/>
<dbReference type="Pfam" id="PF12796">
    <property type="entry name" value="Ank_2"/>
    <property type="match status" value="2"/>
</dbReference>
<evidence type="ECO:0000256" key="2">
    <source>
        <dbReference type="PROSITE-ProRule" id="PRU00023"/>
    </source>
</evidence>
<dbReference type="Pfam" id="PF17109">
    <property type="entry name" value="Goodbye"/>
    <property type="match status" value="1"/>
</dbReference>
<dbReference type="PROSITE" id="PS50297">
    <property type="entry name" value="ANK_REP_REGION"/>
    <property type="match status" value="3"/>
</dbReference>
<keyword evidence="1" id="KW-0677">Repeat</keyword>
<dbReference type="InterPro" id="IPR002110">
    <property type="entry name" value="Ankyrin_rpt"/>
</dbReference>
<evidence type="ECO:0000313" key="6">
    <source>
        <dbReference type="Proteomes" id="UP000298327"/>
    </source>
</evidence>
<dbReference type="OrthoDB" id="194358at2759"/>
<feature type="domain" description="Fungal STAND N-terminal Goodbye" evidence="3">
    <location>
        <begin position="64"/>
        <end position="109"/>
    </location>
</feature>
<feature type="repeat" description="ANK" evidence="2">
    <location>
        <begin position="618"/>
        <end position="650"/>
    </location>
</feature>
<dbReference type="PANTHER" id="PTHR10039">
    <property type="entry name" value="AMELOGENIN"/>
    <property type="match status" value="1"/>
</dbReference>
<dbReference type="InterPro" id="IPR027417">
    <property type="entry name" value="P-loop_NTPase"/>
</dbReference>
<sequence length="675" mass="75267">MADNQFSEIWAATIKQYEADSNINITDASCNLTNITSVDELLGMIDGEQKKFRNYQKRLQTLRAFPPAKIVFVAVKLLLNAAENVSAHYKAIVNIFARMQTFLDRCKTYVKGNISLGLQQRLVEILAHLLSVIGTVMKDMKGGWLKHFFHSVLTKDNVMEDALQKLNDLTREEALASLADIHDKVGQALQGVDDLTKAQRDAELDECFDWLSAPDPWVNHEAAQEKLSREQRTGHWIFDDQKFVDWKKDIHSSMWLYGKPRSGKSVLCSTIIKMLQDHKSKTSCAVAFFYFDFRNPSKQTCYNLLKSLIVQLGSQGSDAHDTLKRLYADHDNGRRLPSKQKLHDALGDILKQLGSPYIILDALDECLQEDRHDFLFSFLDEMVLGKEYPVHFLATSRNEVDIKDSLNLKVSHAMDLDMLVHHDIEEYLSAVLQTDNSFQKYDAGLKKEIRDTLLDKADGMTAQVGNSQILRLLLEEGPDINAQIHEYGTALIAASYRGHIEIAQILLQEGAEINAQAGEYGTALIAASYWGHTEIAQILLQKGADVNAQAGKYGTALVAALYWSHTKIFNILLERGAEINTQAGEYGTALIAASYGGYIEIAQMLLQKDADVNAQAGEYGTALIAASYQGHTEIAQILLQKGADLDAQAGEHGTALEAACGKKSMIELLYRYGAK</sequence>
<feature type="repeat" description="ANK" evidence="2">
    <location>
        <begin position="486"/>
        <end position="518"/>
    </location>
</feature>
<keyword evidence="6" id="KW-1185">Reference proteome</keyword>
<dbReference type="Proteomes" id="UP000298327">
    <property type="component" value="Unassembled WGS sequence"/>
</dbReference>
<dbReference type="AlphaFoldDB" id="A0A4Y9Y559"/>
<reference evidence="5 6" key="1">
    <citation type="submission" date="2019-02" db="EMBL/GenBank/DDBJ databases">
        <title>Genome sequencing of the rare red list fungi Dentipellis fragilis.</title>
        <authorList>
            <person name="Buettner E."/>
            <person name="Kellner H."/>
        </authorList>
    </citation>
    <scope>NUCLEOTIDE SEQUENCE [LARGE SCALE GENOMIC DNA]</scope>
    <source>
        <strain evidence="5 6">DSM 105465</strain>
    </source>
</reference>
<dbReference type="Gene3D" id="1.25.40.20">
    <property type="entry name" value="Ankyrin repeat-containing domain"/>
    <property type="match status" value="2"/>
</dbReference>
<keyword evidence="2" id="KW-0040">ANK repeat</keyword>
<evidence type="ECO:0000256" key="1">
    <source>
        <dbReference type="ARBA" id="ARBA00022737"/>
    </source>
</evidence>
<feature type="domain" description="Nephrocystin 3-like N-terminal" evidence="4">
    <location>
        <begin position="233"/>
        <end position="397"/>
    </location>
</feature>
<dbReference type="Pfam" id="PF24883">
    <property type="entry name" value="NPHP3_N"/>
    <property type="match status" value="1"/>
</dbReference>
<dbReference type="InterPro" id="IPR056884">
    <property type="entry name" value="NPHP3-like_N"/>
</dbReference>
<dbReference type="EMBL" id="SEOQ01000736">
    <property type="protein sequence ID" value="TFY57634.1"/>
    <property type="molecule type" value="Genomic_DNA"/>
</dbReference>
<dbReference type="PANTHER" id="PTHR10039:SF16">
    <property type="entry name" value="GPI INOSITOL-DEACYLASE"/>
    <property type="match status" value="1"/>
</dbReference>
<dbReference type="PROSITE" id="PS50088">
    <property type="entry name" value="ANK_REPEAT"/>
    <property type="match status" value="4"/>
</dbReference>
<feature type="repeat" description="ANK" evidence="2">
    <location>
        <begin position="585"/>
        <end position="617"/>
    </location>
</feature>
<organism evidence="5 6">
    <name type="scientific">Dentipellis fragilis</name>
    <dbReference type="NCBI Taxonomy" id="205917"/>
    <lineage>
        <taxon>Eukaryota</taxon>
        <taxon>Fungi</taxon>
        <taxon>Dikarya</taxon>
        <taxon>Basidiomycota</taxon>
        <taxon>Agaricomycotina</taxon>
        <taxon>Agaricomycetes</taxon>
        <taxon>Russulales</taxon>
        <taxon>Hericiaceae</taxon>
        <taxon>Dentipellis</taxon>
    </lineage>
</organism>
<evidence type="ECO:0000313" key="5">
    <source>
        <dbReference type="EMBL" id="TFY57634.1"/>
    </source>
</evidence>
<name>A0A4Y9Y559_9AGAM</name>
<protein>
    <submittedName>
        <fullName evidence="5">Uncharacterized protein</fullName>
    </submittedName>
</protein>
<comment type="caution">
    <text evidence="5">The sequence shown here is derived from an EMBL/GenBank/DDBJ whole genome shotgun (WGS) entry which is preliminary data.</text>
</comment>
<dbReference type="InterPro" id="IPR036770">
    <property type="entry name" value="Ankyrin_rpt-contain_sf"/>
</dbReference>
<dbReference type="SMART" id="SM00248">
    <property type="entry name" value="ANK"/>
    <property type="match status" value="6"/>
</dbReference>
<evidence type="ECO:0000259" key="4">
    <source>
        <dbReference type="Pfam" id="PF24883"/>
    </source>
</evidence>
<evidence type="ECO:0000259" key="3">
    <source>
        <dbReference type="Pfam" id="PF17109"/>
    </source>
</evidence>
<feature type="repeat" description="ANK" evidence="2">
    <location>
        <begin position="519"/>
        <end position="551"/>
    </location>
</feature>
<accession>A0A4Y9Y559</accession>
<dbReference type="SUPFAM" id="SSF52540">
    <property type="entry name" value="P-loop containing nucleoside triphosphate hydrolases"/>
    <property type="match status" value="1"/>
</dbReference>
<dbReference type="Gene3D" id="3.40.50.300">
    <property type="entry name" value="P-loop containing nucleotide triphosphate hydrolases"/>
    <property type="match status" value="1"/>
</dbReference>
<dbReference type="SUPFAM" id="SSF48403">
    <property type="entry name" value="Ankyrin repeat"/>
    <property type="match status" value="1"/>
</dbReference>